<comment type="function">
    <text evidence="1">NodD regulates the expression of the nodABCFE genes which encode other nodulation proteins. NodD is also a negative regulator of its own expression. Binds flavonoids as inducers.</text>
</comment>
<name>A0ABU8BA36_9BRAD</name>
<proteinExistence type="inferred from homology"/>
<reference evidence="7 8" key="1">
    <citation type="submission" date="2024-02" db="EMBL/GenBank/DDBJ databases">
        <title>Adaptive strategies in a cosmopolitan and abundant soil bacterium.</title>
        <authorList>
            <person name="Carini P."/>
        </authorList>
    </citation>
    <scope>NUCLEOTIDE SEQUENCE [LARGE SCALE GENOMIC DNA]</scope>
    <source>
        <strain evidence="7 8">AZCC 1608</strain>
    </source>
</reference>
<comment type="caution">
    <text evidence="7">The sequence shown here is derived from an EMBL/GenBank/DDBJ whole genome shotgun (WGS) entry which is preliminary data.</text>
</comment>
<dbReference type="InterPro" id="IPR036388">
    <property type="entry name" value="WH-like_DNA-bd_sf"/>
</dbReference>
<organism evidence="7 8">
    <name type="scientific">Bradyrhizobium algeriense</name>
    <dbReference type="NCBI Taxonomy" id="634784"/>
    <lineage>
        <taxon>Bacteria</taxon>
        <taxon>Pseudomonadati</taxon>
        <taxon>Pseudomonadota</taxon>
        <taxon>Alphaproteobacteria</taxon>
        <taxon>Hyphomicrobiales</taxon>
        <taxon>Nitrobacteraceae</taxon>
        <taxon>Bradyrhizobium</taxon>
    </lineage>
</organism>
<dbReference type="InterPro" id="IPR036390">
    <property type="entry name" value="WH_DNA-bd_sf"/>
</dbReference>
<evidence type="ECO:0000256" key="1">
    <source>
        <dbReference type="ARBA" id="ARBA00003502"/>
    </source>
</evidence>
<dbReference type="InterPro" id="IPR058163">
    <property type="entry name" value="LysR-type_TF_proteobact-type"/>
</dbReference>
<dbReference type="EMBL" id="JAZHRV010000001">
    <property type="protein sequence ID" value="MEH2554858.1"/>
    <property type="molecule type" value="Genomic_DNA"/>
</dbReference>
<evidence type="ECO:0000256" key="2">
    <source>
        <dbReference type="ARBA" id="ARBA00009437"/>
    </source>
</evidence>
<evidence type="ECO:0000256" key="5">
    <source>
        <dbReference type="ARBA" id="ARBA00023163"/>
    </source>
</evidence>
<dbReference type="PANTHER" id="PTHR30537">
    <property type="entry name" value="HTH-TYPE TRANSCRIPTIONAL REGULATOR"/>
    <property type="match status" value="1"/>
</dbReference>
<evidence type="ECO:0000313" key="7">
    <source>
        <dbReference type="EMBL" id="MEH2554858.1"/>
    </source>
</evidence>
<comment type="similarity">
    <text evidence="2">Belongs to the LysR transcriptional regulatory family.</text>
</comment>
<dbReference type="InterPro" id="IPR005119">
    <property type="entry name" value="LysR_subst-bd"/>
</dbReference>
<sequence>MEINLAFDKHSCLKVLNMLMHPMSDLAVFVRTVDLGSFAAVGTEVELTASGVSRIVTRLERRIGAKLLHRTTRRLVLTQEGETFLVHARGILAAVEAAEADVASVYGRPRGHLRINSGTAFARHRLARLLPPFMDQFPDITVDLSVSDHRIDPIADQVDVTIRVGPLGDSELIAVRLGEVGRIIAGSPRYLERHGVPAQAADLARHNCMQLSGFSRLAQWPMAEQGKRVMMPVKGSIRSDSADFLLDLALAGAGLVRFGDFLGEAALKDGRLVPVLSHCHDPDPQPITALILPGRQNIPRVRAFVDFLKAAA</sequence>
<dbReference type="Gene3D" id="1.10.10.10">
    <property type="entry name" value="Winged helix-like DNA-binding domain superfamily/Winged helix DNA-binding domain"/>
    <property type="match status" value="1"/>
</dbReference>
<gene>
    <name evidence="7" type="ORF">V1286_002387</name>
</gene>
<keyword evidence="8" id="KW-1185">Reference proteome</keyword>
<keyword evidence="5" id="KW-0804">Transcription</keyword>
<evidence type="ECO:0000256" key="3">
    <source>
        <dbReference type="ARBA" id="ARBA00023015"/>
    </source>
</evidence>
<evidence type="ECO:0000313" key="8">
    <source>
        <dbReference type="Proteomes" id="UP001364224"/>
    </source>
</evidence>
<feature type="domain" description="HTH lysR-type" evidence="6">
    <location>
        <begin position="21"/>
        <end position="78"/>
    </location>
</feature>
<evidence type="ECO:0000259" key="6">
    <source>
        <dbReference type="PROSITE" id="PS50931"/>
    </source>
</evidence>
<dbReference type="SUPFAM" id="SSF53850">
    <property type="entry name" value="Periplasmic binding protein-like II"/>
    <property type="match status" value="1"/>
</dbReference>
<dbReference type="PROSITE" id="PS50931">
    <property type="entry name" value="HTH_LYSR"/>
    <property type="match status" value="1"/>
</dbReference>
<keyword evidence="3" id="KW-0805">Transcription regulation</keyword>
<dbReference type="Pfam" id="PF03466">
    <property type="entry name" value="LysR_substrate"/>
    <property type="match status" value="1"/>
</dbReference>
<dbReference type="GO" id="GO:0003677">
    <property type="term" value="F:DNA binding"/>
    <property type="evidence" value="ECO:0007669"/>
    <property type="project" value="UniProtKB-KW"/>
</dbReference>
<dbReference type="Gene3D" id="3.40.190.290">
    <property type="match status" value="1"/>
</dbReference>
<evidence type="ECO:0000256" key="4">
    <source>
        <dbReference type="ARBA" id="ARBA00023125"/>
    </source>
</evidence>
<dbReference type="SUPFAM" id="SSF46785">
    <property type="entry name" value="Winged helix' DNA-binding domain"/>
    <property type="match status" value="1"/>
</dbReference>
<dbReference type="Pfam" id="PF00126">
    <property type="entry name" value="HTH_1"/>
    <property type="match status" value="1"/>
</dbReference>
<dbReference type="PANTHER" id="PTHR30537:SF5">
    <property type="entry name" value="HTH-TYPE TRANSCRIPTIONAL ACTIVATOR TTDR-RELATED"/>
    <property type="match status" value="1"/>
</dbReference>
<dbReference type="CDD" id="cd08422">
    <property type="entry name" value="PBP2_CrgA_like"/>
    <property type="match status" value="1"/>
</dbReference>
<dbReference type="InterPro" id="IPR000847">
    <property type="entry name" value="LysR_HTH_N"/>
</dbReference>
<keyword evidence="4 7" id="KW-0238">DNA-binding</keyword>
<dbReference type="Proteomes" id="UP001364224">
    <property type="component" value="Unassembled WGS sequence"/>
</dbReference>
<accession>A0ABU8BA36</accession>
<protein>
    <submittedName>
        <fullName evidence="7">DNA-binding transcriptional LysR family regulator</fullName>
    </submittedName>
</protein>